<dbReference type="InterPro" id="IPR003591">
    <property type="entry name" value="Leu-rich_rpt_typical-subtyp"/>
</dbReference>
<proteinExistence type="inferred from homology"/>
<dbReference type="SMART" id="SM00365">
    <property type="entry name" value="LRR_SD22"/>
    <property type="match status" value="5"/>
</dbReference>
<dbReference type="PANTHER" id="PTHR48063">
    <property type="entry name" value="LRR RECEPTOR-LIKE KINASE"/>
    <property type="match status" value="1"/>
</dbReference>
<evidence type="ECO:0000259" key="16">
    <source>
        <dbReference type="Pfam" id="PF23598"/>
    </source>
</evidence>
<dbReference type="OrthoDB" id="1060944at2759"/>
<feature type="transmembrane region" description="Helical" evidence="13">
    <location>
        <begin position="915"/>
        <end position="939"/>
    </location>
</feature>
<name>A0A9E7FK09_9LILI</name>
<feature type="chain" id="PRO_5038529022" evidence="14">
    <location>
        <begin position="26"/>
        <end position="961"/>
    </location>
</feature>
<evidence type="ECO:0000256" key="9">
    <source>
        <dbReference type="ARBA" id="ARBA00022989"/>
    </source>
</evidence>
<dbReference type="FunFam" id="3.80.10.10:FF:000400">
    <property type="entry name" value="Nuclear pore complex protein NUP107"/>
    <property type="match status" value="1"/>
</dbReference>
<accession>A0A9E7FK09</accession>
<dbReference type="InterPro" id="IPR046956">
    <property type="entry name" value="RLP23-like"/>
</dbReference>
<feature type="domain" description="Disease resistance R13L4/SHOC-2-like LRR" evidence="16">
    <location>
        <begin position="195"/>
        <end position="334"/>
    </location>
</feature>
<keyword evidence="11 17" id="KW-0675">Receptor</keyword>
<reference evidence="17" key="1">
    <citation type="submission" date="2022-05" db="EMBL/GenBank/DDBJ databases">
        <title>The Musa troglodytarum L. genome provides insights into the mechanism of non-climacteric behaviour and enrichment of carotenoids.</title>
        <authorList>
            <person name="Wang J."/>
        </authorList>
    </citation>
    <scope>NUCLEOTIDE SEQUENCE</scope>
    <source>
        <tissue evidence="17">Leaf</tissue>
    </source>
</reference>
<dbReference type="Pfam" id="PF08263">
    <property type="entry name" value="LRRNT_2"/>
    <property type="match status" value="1"/>
</dbReference>
<dbReference type="InterPro" id="IPR013210">
    <property type="entry name" value="LRR_N_plant-typ"/>
</dbReference>
<dbReference type="GO" id="GO:0016301">
    <property type="term" value="F:kinase activity"/>
    <property type="evidence" value="ECO:0007669"/>
    <property type="project" value="UniProtKB-KW"/>
</dbReference>
<feature type="signal peptide" evidence="14">
    <location>
        <begin position="1"/>
        <end position="25"/>
    </location>
</feature>
<dbReference type="SMART" id="SM00369">
    <property type="entry name" value="LRR_TYP"/>
    <property type="match status" value="14"/>
</dbReference>
<dbReference type="FunFam" id="3.80.10.10:FF:000470">
    <property type="entry name" value="LRR receptor-like serine/threonine-protein kinase RPK2"/>
    <property type="match status" value="1"/>
</dbReference>
<protein>
    <submittedName>
        <fullName evidence="17">LRR receptor-like serine threonine-protein kinase</fullName>
    </submittedName>
</protein>
<evidence type="ECO:0000256" key="1">
    <source>
        <dbReference type="ARBA" id="ARBA00004251"/>
    </source>
</evidence>
<dbReference type="InterPro" id="IPR055414">
    <property type="entry name" value="LRR_R13L4/SHOC2-like"/>
</dbReference>
<evidence type="ECO:0000256" key="8">
    <source>
        <dbReference type="ARBA" id="ARBA00022737"/>
    </source>
</evidence>
<keyword evidence="10 13" id="KW-0472">Membrane</keyword>
<dbReference type="FunFam" id="3.80.10.10:FF:000095">
    <property type="entry name" value="LRR receptor-like serine/threonine-protein kinase GSO1"/>
    <property type="match status" value="1"/>
</dbReference>
<evidence type="ECO:0000313" key="18">
    <source>
        <dbReference type="Proteomes" id="UP001055439"/>
    </source>
</evidence>
<evidence type="ECO:0000256" key="6">
    <source>
        <dbReference type="ARBA" id="ARBA00022692"/>
    </source>
</evidence>
<keyword evidence="7 14" id="KW-0732">Signal</keyword>
<dbReference type="FunFam" id="3.80.10.10:FF:000041">
    <property type="entry name" value="LRR receptor-like serine/threonine-protein kinase ERECTA"/>
    <property type="match status" value="1"/>
</dbReference>
<evidence type="ECO:0000259" key="15">
    <source>
        <dbReference type="Pfam" id="PF08263"/>
    </source>
</evidence>
<keyword evidence="17" id="KW-0418">Kinase</keyword>
<evidence type="ECO:0000256" key="3">
    <source>
        <dbReference type="ARBA" id="ARBA00022475"/>
    </source>
</evidence>
<evidence type="ECO:0000256" key="12">
    <source>
        <dbReference type="ARBA" id="ARBA00023180"/>
    </source>
</evidence>
<feature type="domain" description="Leucine-rich repeat-containing N-terminal plant-type" evidence="15">
    <location>
        <begin position="34"/>
        <end position="70"/>
    </location>
</feature>
<keyword evidence="3" id="KW-1003">Cell membrane</keyword>
<evidence type="ECO:0000256" key="10">
    <source>
        <dbReference type="ARBA" id="ARBA00023136"/>
    </source>
</evidence>
<dbReference type="GO" id="GO:0007165">
    <property type="term" value="P:signal transduction"/>
    <property type="evidence" value="ECO:0007669"/>
    <property type="project" value="UniProtKB-ARBA"/>
</dbReference>
<evidence type="ECO:0000256" key="13">
    <source>
        <dbReference type="SAM" id="Phobius"/>
    </source>
</evidence>
<dbReference type="GO" id="GO:0051606">
    <property type="term" value="P:detection of stimulus"/>
    <property type="evidence" value="ECO:0007669"/>
    <property type="project" value="UniProtKB-ARBA"/>
</dbReference>
<keyword evidence="8" id="KW-0677">Repeat</keyword>
<gene>
    <name evidence="17" type="ORF">MUK42_30601</name>
</gene>
<dbReference type="SUPFAM" id="SSF52047">
    <property type="entry name" value="RNI-like"/>
    <property type="match status" value="1"/>
</dbReference>
<dbReference type="Pfam" id="PF13855">
    <property type="entry name" value="LRR_8"/>
    <property type="match status" value="1"/>
</dbReference>
<keyword evidence="12" id="KW-0325">Glycoprotein</keyword>
<keyword evidence="9 13" id="KW-1133">Transmembrane helix</keyword>
<comment type="subcellular location">
    <subcellularLocation>
        <location evidence="1">Cell membrane</location>
        <topology evidence="1">Single-pass type I membrane protein</topology>
    </subcellularLocation>
</comment>
<dbReference type="EMBL" id="CP097506">
    <property type="protein sequence ID" value="URD95556.1"/>
    <property type="molecule type" value="Genomic_DNA"/>
</dbReference>
<organism evidence="17 18">
    <name type="scientific">Musa troglodytarum</name>
    <name type="common">fe'i banana</name>
    <dbReference type="NCBI Taxonomy" id="320322"/>
    <lineage>
        <taxon>Eukaryota</taxon>
        <taxon>Viridiplantae</taxon>
        <taxon>Streptophyta</taxon>
        <taxon>Embryophyta</taxon>
        <taxon>Tracheophyta</taxon>
        <taxon>Spermatophyta</taxon>
        <taxon>Magnoliopsida</taxon>
        <taxon>Liliopsida</taxon>
        <taxon>Zingiberales</taxon>
        <taxon>Musaceae</taxon>
        <taxon>Musa</taxon>
    </lineage>
</organism>
<dbReference type="GO" id="GO:0099402">
    <property type="term" value="P:plant organ development"/>
    <property type="evidence" value="ECO:0007669"/>
    <property type="project" value="UniProtKB-ARBA"/>
</dbReference>
<dbReference type="SUPFAM" id="SSF52058">
    <property type="entry name" value="L domain-like"/>
    <property type="match status" value="3"/>
</dbReference>
<dbReference type="FunFam" id="3.80.10.10:FF:000383">
    <property type="entry name" value="Leucine-rich repeat receptor protein kinase EMS1"/>
    <property type="match status" value="1"/>
</dbReference>
<sequence>MAWTSSPIPLLYLVWIGLLFSSGDAAPSGRCIEKERKALLSIRTGISDAHEWLSSWTGKDCCSWEGVECNAATGHVIKLDLHNPGGPSSNISKVNPSLLELKHLSYLDLRWNYFDAAPVPEFIGSLTELEYLNLSSAGFGGTIPHQLGNLSNLLSLELSENKISGGIPESLGSLSELVSLGLALNSINGEIPATLGDLRSLQIMDLNSNNISGEMPETIGKLRNLELLDLSSNKIQGVIPESIGNLSKLWALRLSNNKIGGAMPATLGNLTALQTLDLSNNQISEQMPDSLGNLYRLESLSINGNNIGGEIPSSMGNLCNLSSLDAHENRIKGQLTGFTEGLSRCRTSSIWSLYLQNNEISGPIPNEIGKLQSLIRLNLGSNSLSGPIPASLGNLFVLTDLNLSSNSLVGELSEANFANLTNIDSLDLSHNLLTVDDSQDWLPPFQATDIRMRSCNLGPKFPPWLRNQTTLSHLDLSGNGISDAFPDWFWSLCLSDLNLNVSRNYMKGGLSSSIACFWTVIVDLSHNNLEGFIPTMDPMLLFLDLSDNLFSGPIPPAMAAGTDYLTFMLLSDNRLNGTVPSSFCEAYHLQVLNLANNGFSGALPDCWNDSLALKILDVSGNKVSGGIPETLGLLPQLKSLHLNDNGLSGRIPSSLQRCKDLVTINLGQNRLSGAIPGWIGEKLSSLKVLRLRSNMFTGAIPPQLSRIASLQVLDLARNNLSGALPAAFGNFSSMISIQNETKPVLGEEGTYYTENIVVDAKGLQLYFTTVLSLVTSVDLSGNNLSGEIPEELTKLRGLHFLNLSENRFSGGMPQNIGAIGQLESLDLSENNLSGRIPSSISALNFLSHLNLSYNDFSGRIPSGSQLGTFTDPSIYAGNPQLCGPPLSEKCPGDAASEIPTEASQEEDADEDEYGIIWFFVGLAPGFVVGFWGFIGTVMIDRRRRIRYIQFLDMICSWFLHR</sequence>
<evidence type="ECO:0000256" key="14">
    <source>
        <dbReference type="SAM" id="SignalP"/>
    </source>
</evidence>
<dbReference type="FunFam" id="3.80.10.10:FF:000111">
    <property type="entry name" value="LRR receptor-like serine/threonine-protein kinase ERECTA"/>
    <property type="match status" value="1"/>
</dbReference>
<dbReference type="Pfam" id="PF23598">
    <property type="entry name" value="LRR_14"/>
    <property type="match status" value="1"/>
</dbReference>
<dbReference type="InterPro" id="IPR001611">
    <property type="entry name" value="Leu-rich_rpt"/>
</dbReference>
<evidence type="ECO:0000256" key="11">
    <source>
        <dbReference type="ARBA" id="ARBA00023170"/>
    </source>
</evidence>
<dbReference type="AlphaFoldDB" id="A0A9E7FK09"/>
<dbReference type="GO" id="GO:0005886">
    <property type="term" value="C:plasma membrane"/>
    <property type="evidence" value="ECO:0007669"/>
    <property type="project" value="UniProtKB-SubCell"/>
</dbReference>
<dbReference type="Proteomes" id="UP001055439">
    <property type="component" value="Chromosome 4"/>
</dbReference>
<evidence type="ECO:0000256" key="2">
    <source>
        <dbReference type="ARBA" id="ARBA00009592"/>
    </source>
</evidence>
<keyword evidence="6 13" id="KW-0812">Transmembrane</keyword>
<evidence type="ECO:0000256" key="7">
    <source>
        <dbReference type="ARBA" id="ARBA00022729"/>
    </source>
</evidence>
<dbReference type="Gene3D" id="3.80.10.10">
    <property type="entry name" value="Ribonuclease Inhibitor"/>
    <property type="match status" value="5"/>
</dbReference>
<keyword evidence="4" id="KW-0597">Phosphoprotein</keyword>
<evidence type="ECO:0000256" key="5">
    <source>
        <dbReference type="ARBA" id="ARBA00022614"/>
    </source>
</evidence>
<keyword evidence="5" id="KW-0433">Leucine-rich repeat</keyword>
<keyword evidence="18" id="KW-1185">Reference proteome</keyword>
<keyword evidence="17" id="KW-0808">Transferase</keyword>
<dbReference type="Pfam" id="PF00560">
    <property type="entry name" value="LRR_1"/>
    <property type="match status" value="11"/>
</dbReference>
<dbReference type="PANTHER" id="PTHR48063:SF112">
    <property type="entry name" value="RECEPTOR LIKE PROTEIN 30-LIKE"/>
    <property type="match status" value="1"/>
</dbReference>
<evidence type="ECO:0000313" key="17">
    <source>
        <dbReference type="EMBL" id="URD95556.1"/>
    </source>
</evidence>
<dbReference type="InterPro" id="IPR032675">
    <property type="entry name" value="LRR_dom_sf"/>
</dbReference>
<dbReference type="GO" id="GO:0009653">
    <property type="term" value="P:anatomical structure morphogenesis"/>
    <property type="evidence" value="ECO:0007669"/>
    <property type="project" value="UniProtKB-ARBA"/>
</dbReference>
<evidence type="ECO:0000256" key="4">
    <source>
        <dbReference type="ARBA" id="ARBA00022553"/>
    </source>
</evidence>
<dbReference type="PRINTS" id="PR00019">
    <property type="entry name" value="LEURICHRPT"/>
</dbReference>
<comment type="similarity">
    <text evidence="2">Belongs to the RLP family.</text>
</comment>